<evidence type="ECO:0000313" key="1">
    <source>
        <dbReference type="EMBL" id="EEQ38797.1"/>
    </source>
</evidence>
<evidence type="ECO:0000313" key="2">
    <source>
        <dbReference type="Proteomes" id="UP000007703"/>
    </source>
</evidence>
<dbReference type="VEuPathDB" id="FungiDB:CLUG_02924"/>
<organism evidence="1 2">
    <name type="scientific">Clavispora lusitaniae (strain ATCC 42720)</name>
    <name type="common">Yeast</name>
    <name type="synonym">Candida lusitaniae</name>
    <dbReference type="NCBI Taxonomy" id="306902"/>
    <lineage>
        <taxon>Eukaryota</taxon>
        <taxon>Fungi</taxon>
        <taxon>Dikarya</taxon>
        <taxon>Ascomycota</taxon>
        <taxon>Saccharomycotina</taxon>
        <taxon>Pichiomycetes</taxon>
        <taxon>Metschnikowiaceae</taxon>
        <taxon>Clavispora</taxon>
    </lineage>
</organism>
<proteinExistence type="predicted"/>
<dbReference type="Proteomes" id="UP000007703">
    <property type="component" value="Unassembled WGS sequence"/>
</dbReference>
<reference evidence="1 2" key="1">
    <citation type="journal article" date="2009" name="Nature">
        <title>Evolution of pathogenicity and sexual reproduction in eight Candida genomes.</title>
        <authorList>
            <person name="Butler G."/>
            <person name="Rasmussen M.D."/>
            <person name="Lin M.F."/>
            <person name="Santos M.A."/>
            <person name="Sakthikumar S."/>
            <person name="Munro C.A."/>
            <person name="Rheinbay E."/>
            <person name="Grabherr M."/>
            <person name="Forche A."/>
            <person name="Reedy J.L."/>
            <person name="Agrafioti I."/>
            <person name="Arnaud M.B."/>
            <person name="Bates S."/>
            <person name="Brown A.J."/>
            <person name="Brunke S."/>
            <person name="Costanzo M.C."/>
            <person name="Fitzpatrick D.A."/>
            <person name="de Groot P.W."/>
            <person name="Harris D."/>
            <person name="Hoyer L.L."/>
            <person name="Hube B."/>
            <person name="Klis F.M."/>
            <person name="Kodira C."/>
            <person name="Lennard N."/>
            <person name="Logue M.E."/>
            <person name="Martin R."/>
            <person name="Neiman A.M."/>
            <person name="Nikolaou E."/>
            <person name="Quail M.A."/>
            <person name="Quinn J."/>
            <person name="Santos M.C."/>
            <person name="Schmitzberger F.F."/>
            <person name="Sherlock G."/>
            <person name="Shah P."/>
            <person name="Silverstein K.A."/>
            <person name="Skrzypek M.S."/>
            <person name="Soll D."/>
            <person name="Staggs R."/>
            <person name="Stansfield I."/>
            <person name="Stumpf M.P."/>
            <person name="Sudbery P.E."/>
            <person name="Srikantha T."/>
            <person name="Zeng Q."/>
            <person name="Berman J."/>
            <person name="Berriman M."/>
            <person name="Heitman J."/>
            <person name="Gow N.A."/>
            <person name="Lorenz M.C."/>
            <person name="Birren B.W."/>
            <person name="Kellis M."/>
            <person name="Cuomo C.A."/>
        </authorList>
    </citation>
    <scope>NUCLEOTIDE SEQUENCE [LARGE SCALE GENOMIC DNA]</scope>
    <source>
        <strain evidence="1 2">ATCC 42720</strain>
    </source>
</reference>
<sequence>MVEGRHFARVDASVWLHAVPSFPNGSGAHAHRIQPRRALFLQEHGVGRSQVAGGSQSFGDKRSSGKTRADFESILFHNRRQTLSSVLHSLRSLVEAETNDKSVCGSRITQQSARALNVCVVEVRFASCGHGSVLFLVSRRHLGTDLGHVAKHSVQKRICHEIGQGQGSERIFWRRFGIQPVAKSVRHFVLVPANLSGNFWDALDPLFHTLVSVSQDECSPDQVVQFFGQENCAVLPDGTDSVVPEMLHVLDHIGHSNRRRIRELGVCLEFSLAPEIFQPAAEHGRTVKEERGRSAEKRNVASPAHSLVSLRAVCGQSDEVASCASNHIVVQSVEKVVVTGKLAGSRHVGRDHHRTQILKRKCFRNIFHLAVAEAVESKAWSIQLARFFSLECVCVCSFGLAQRSGAQLSMLHNFSMLESDSVAFWSRGVLELNKPDNVLAKINHGFSLGRGEDSLWRDLSLHSDVGESSGLDARRFEWNNVHSGPAAQAIFRRQ</sequence>
<protein>
    <submittedName>
        <fullName evidence="1">Uncharacterized protein</fullName>
    </submittedName>
</protein>
<accession>C4Y311</accession>
<gene>
    <name evidence="1" type="ORF">CLUG_02924</name>
</gene>
<dbReference type="InParanoid" id="C4Y311"/>
<dbReference type="EMBL" id="CH408078">
    <property type="protein sequence ID" value="EEQ38797.1"/>
    <property type="molecule type" value="Genomic_DNA"/>
</dbReference>
<name>C4Y311_CLAL4</name>
<dbReference type="HOGENOM" id="CLU_552063_0_0_1"/>
<dbReference type="KEGG" id="clu:CLUG_02924"/>
<dbReference type="AlphaFoldDB" id="C4Y311"/>